<dbReference type="SMART" id="SM00066">
    <property type="entry name" value="GAL4"/>
    <property type="match status" value="1"/>
</dbReference>
<dbReference type="SUPFAM" id="SSF57701">
    <property type="entry name" value="Zn2/Cys6 DNA-binding domain"/>
    <property type="match status" value="1"/>
</dbReference>
<dbReference type="CDD" id="cd00067">
    <property type="entry name" value="GAL4"/>
    <property type="match status" value="1"/>
</dbReference>
<dbReference type="Pfam" id="PF04082">
    <property type="entry name" value="Fungal_trans"/>
    <property type="match status" value="1"/>
</dbReference>
<dbReference type="SMART" id="SM00906">
    <property type="entry name" value="Fungal_trans"/>
    <property type="match status" value="1"/>
</dbReference>
<dbReference type="GeneID" id="41975033"/>
<dbReference type="CDD" id="cd12148">
    <property type="entry name" value="fungal_TF_MHR"/>
    <property type="match status" value="1"/>
</dbReference>
<dbReference type="InterPro" id="IPR051127">
    <property type="entry name" value="Fungal_SecMet_Regulators"/>
</dbReference>
<sequence length="694" mass="76012">MPRPKILPENRVRAYRACQPCKASKIRCDAKVPCANCVRRGRSARCTYNGTAAPGSSARSELEDRQERLGQQALSPMSQTAANCSPSSRSGRMLASSTGAEAEAIDCGNGVTGDQESPREHFVTNFRGEKVLILGALTITVVYIGENASLSFLDFLRHTLKPLVGSTAFTDGERHNSMIDADVREVPTTLHSPDITEKRALFQSYTEVSSGILHLFSANEAEALLDATSNTTSPQTPEDVASMQAALAIGAQARMAPPNDGPYAAMYFTRAGQVAFRDMLSNPSLGLVRLFLLLAFYTLGACRQDAASIYLGIASKSAVVLGLHQPGSWKRTERGDEAFRLRTWHSLCILDVLTSSLLGRPCTVPRATRHSINLLPLEAEQPVFNAMLKGVALLDDICCILSRGVLAETAMAHGLLERLRSWCRDLPPEARRFSQGHNAASGSSERQAAFSRVYLSSVYYFAVILVTRPFLTEVYVSRIRQRSGIQQHVVAEPSKVDLAQVCLSSATYMGHLCRQLATLLTTLNLPQGNLSLFKVWAFGAGLVLGLSILGGEVKGDLNEAFYGVMQLLRKIGETSPQSKLYSETLGAFAESIKRYQRLMSRKARRASEQYVEQLLVIDDLDHDMVWPVPAAEQPNVQHNWDSALPLMGSFPDLEPPDFALPPFQGAEIFDMRGWDNLGTQFSDNFTFGFGTGFL</sequence>
<evidence type="ECO:0000256" key="1">
    <source>
        <dbReference type="ARBA" id="ARBA00022723"/>
    </source>
</evidence>
<dbReference type="AlphaFoldDB" id="A0A507AVU9"/>
<keyword evidence="4" id="KW-0539">Nucleus</keyword>
<dbReference type="PROSITE" id="PS00463">
    <property type="entry name" value="ZN2_CY6_FUNGAL_1"/>
    <property type="match status" value="1"/>
</dbReference>
<evidence type="ECO:0000313" key="8">
    <source>
        <dbReference type="Proteomes" id="UP000319257"/>
    </source>
</evidence>
<dbReference type="GO" id="GO:0000435">
    <property type="term" value="P:positive regulation of transcription from RNA polymerase II promoter by galactose"/>
    <property type="evidence" value="ECO:0007669"/>
    <property type="project" value="TreeGrafter"/>
</dbReference>
<protein>
    <recommendedName>
        <fullName evidence="6">Zn(2)-C6 fungal-type domain-containing protein</fullName>
    </recommendedName>
</protein>
<dbReference type="Gene3D" id="4.10.240.10">
    <property type="entry name" value="Zn(2)-C6 fungal-type DNA-binding domain"/>
    <property type="match status" value="1"/>
</dbReference>
<proteinExistence type="predicted"/>
<name>A0A507AVU9_9PEZI</name>
<dbReference type="Proteomes" id="UP000319257">
    <property type="component" value="Unassembled WGS sequence"/>
</dbReference>
<keyword evidence="1" id="KW-0479">Metal-binding</keyword>
<comment type="caution">
    <text evidence="7">The sequence shown here is derived from an EMBL/GenBank/DDBJ whole genome shotgun (WGS) entry which is preliminary data.</text>
</comment>
<evidence type="ECO:0000256" key="3">
    <source>
        <dbReference type="ARBA" id="ARBA00023163"/>
    </source>
</evidence>
<feature type="domain" description="Zn(2)-C6 fungal-type" evidence="6">
    <location>
        <begin position="17"/>
        <end position="48"/>
    </location>
</feature>
<keyword evidence="2" id="KW-0805">Transcription regulation</keyword>
<dbReference type="GO" id="GO:0005634">
    <property type="term" value="C:nucleus"/>
    <property type="evidence" value="ECO:0007669"/>
    <property type="project" value="TreeGrafter"/>
</dbReference>
<dbReference type="InterPro" id="IPR007219">
    <property type="entry name" value="XnlR_reg_dom"/>
</dbReference>
<evidence type="ECO:0000259" key="6">
    <source>
        <dbReference type="PROSITE" id="PS50048"/>
    </source>
</evidence>
<keyword evidence="3" id="KW-0804">Transcription</keyword>
<gene>
    <name evidence="7" type="ORF">E0L32_007586</name>
</gene>
<accession>A0A507AVU9</accession>
<dbReference type="GO" id="GO:0000981">
    <property type="term" value="F:DNA-binding transcription factor activity, RNA polymerase II-specific"/>
    <property type="evidence" value="ECO:0007669"/>
    <property type="project" value="InterPro"/>
</dbReference>
<dbReference type="InterPro" id="IPR036864">
    <property type="entry name" value="Zn2-C6_fun-type_DNA-bd_sf"/>
</dbReference>
<dbReference type="InterPro" id="IPR001138">
    <property type="entry name" value="Zn2Cys6_DnaBD"/>
</dbReference>
<keyword evidence="8" id="KW-1185">Reference proteome</keyword>
<organism evidence="7 8">
    <name type="scientific">Thyridium curvatum</name>
    <dbReference type="NCBI Taxonomy" id="1093900"/>
    <lineage>
        <taxon>Eukaryota</taxon>
        <taxon>Fungi</taxon>
        <taxon>Dikarya</taxon>
        <taxon>Ascomycota</taxon>
        <taxon>Pezizomycotina</taxon>
        <taxon>Sordariomycetes</taxon>
        <taxon>Sordariomycetidae</taxon>
        <taxon>Thyridiales</taxon>
        <taxon>Thyridiaceae</taxon>
        <taxon>Thyridium</taxon>
    </lineage>
</organism>
<dbReference type="GO" id="GO:0000978">
    <property type="term" value="F:RNA polymerase II cis-regulatory region sequence-specific DNA binding"/>
    <property type="evidence" value="ECO:0007669"/>
    <property type="project" value="TreeGrafter"/>
</dbReference>
<dbReference type="PROSITE" id="PS50048">
    <property type="entry name" value="ZN2_CY6_FUNGAL_2"/>
    <property type="match status" value="1"/>
</dbReference>
<dbReference type="GO" id="GO:0008270">
    <property type="term" value="F:zinc ion binding"/>
    <property type="evidence" value="ECO:0007669"/>
    <property type="project" value="InterPro"/>
</dbReference>
<dbReference type="OrthoDB" id="4064873at2759"/>
<evidence type="ECO:0000256" key="4">
    <source>
        <dbReference type="ARBA" id="ARBA00023242"/>
    </source>
</evidence>
<evidence type="ECO:0000313" key="7">
    <source>
        <dbReference type="EMBL" id="TPX11607.1"/>
    </source>
</evidence>
<feature type="region of interest" description="Disordered" evidence="5">
    <location>
        <begin position="72"/>
        <end position="93"/>
    </location>
</feature>
<reference evidence="7 8" key="1">
    <citation type="submission" date="2019-06" db="EMBL/GenBank/DDBJ databases">
        <title>Draft genome sequence of the filamentous fungus Phialemoniopsis curvata isolated from diesel fuel.</title>
        <authorList>
            <person name="Varaljay V.A."/>
            <person name="Lyon W.J."/>
            <person name="Crouch A.L."/>
            <person name="Drake C.E."/>
            <person name="Hollomon J.M."/>
            <person name="Nadeau L.J."/>
            <person name="Nunn H.S."/>
            <person name="Stevenson B.S."/>
            <person name="Bojanowski C.L."/>
            <person name="Crookes-Goodson W.J."/>
        </authorList>
    </citation>
    <scope>NUCLEOTIDE SEQUENCE [LARGE SCALE GENOMIC DNA]</scope>
    <source>
        <strain evidence="7 8">D216</strain>
    </source>
</reference>
<dbReference type="InParanoid" id="A0A507AVU9"/>
<evidence type="ECO:0000256" key="5">
    <source>
        <dbReference type="SAM" id="MobiDB-lite"/>
    </source>
</evidence>
<dbReference type="PANTHER" id="PTHR47424:SF9">
    <property type="entry name" value="TAH-2"/>
    <property type="match status" value="1"/>
</dbReference>
<dbReference type="GO" id="GO:0006351">
    <property type="term" value="P:DNA-templated transcription"/>
    <property type="evidence" value="ECO:0007669"/>
    <property type="project" value="InterPro"/>
</dbReference>
<dbReference type="EMBL" id="SKBQ01000047">
    <property type="protein sequence ID" value="TPX11607.1"/>
    <property type="molecule type" value="Genomic_DNA"/>
</dbReference>
<dbReference type="PANTHER" id="PTHR47424">
    <property type="entry name" value="REGULATORY PROTEIN GAL4"/>
    <property type="match status" value="1"/>
</dbReference>
<dbReference type="Pfam" id="PF00172">
    <property type="entry name" value="Zn_clus"/>
    <property type="match status" value="1"/>
</dbReference>
<dbReference type="RefSeq" id="XP_030993318.1">
    <property type="nucleotide sequence ID" value="XM_031142347.1"/>
</dbReference>
<evidence type="ECO:0000256" key="2">
    <source>
        <dbReference type="ARBA" id="ARBA00023015"/>
    </source>
</evidence>